<evidence type="ECO:0000256" key="1">
    <source>
        <dbReference type="ARBA" id="ARBA00022649"/>
    </source>
</evidence>
<evidence type="ECO:0000313" key="10">
    <source>
        <dbReference type="Proteomes" id="UP000275048"/>
    </source>
</evidence>
<dbReference type="Pfam" id="PF14487">
    <property type="entry name" value="DarT"/>
    <property type="match status" value="1"/>
</dbReference>
<feature type="binding site" evidence="6">
    <location>
        <position position="77"/>
    </location>
    <ligand>
        <name>NAD(+)</name>
        <dbReference type="ChEBI" id="CHEBI:57540"/>
    </ligand>
</feature>
<feature type="domain" description="DarT" evidence="8">
    <location>
        <begin position="33"/>
        <end position="237"/>
    </location>
</feature>
<name>A0A3M8AAB5_9MICO</name>
<proteinExistence type="inferred from homology"/>
<dbReference type="AlphaFoldDB" id="A0A3M8AAB5"/>
<comment type="catalytic activity">
    <reaction evidence="6">
        <text>a thymidine in DNA + NAD(+) = an N-(ADP-alpha-D-ribosyl)-thymidine in DNA + nicotinamide + H(+)</text>
        <dbReference type="Rhea" id="RHEA:71651"/>
        <dbReference type="Rhea" id="RHEA-COMP:13556"/>
        <dbReference type="Rhea" id="RHEA-COMP:18051"/>
        <dbReference type="ChEBI" id="CHEBI:15378"/>
        <dbReference type="ChEBI" id="CHEBI:17154"/>
        <dbReference type="ChEBI" id="CHEBI:57540"/>
        <dbReference type="ChEBI" id="CHEBI:137386"/>
        <dbReference type="ChEBI" id="CHEBI:191199"/>
    </reaction>
</comment>
<organism evidence="9 10">
    <name type="scientific">Agromyces tardus</name>
    <dbReference type="NCBI Taxonomy" id="2583849"/>
    <lineage>
        <taxon>Bacteria</taxon>
        <taxon>Bacillati</taxon>
        <taxon>Actinomycetota</taxon>
        <taxon>Actinomycetes</taxon>
        <taxon>Micrococcales</taxon>
        <taxon>Microbacteriaceae</taxon>
        <taxon>Agromyces</taxon>
    </lineage>
</organism>
<evidence type="ECO:0000256" key="5">
    <source>
        <dbReference type="ARBA" id="ARBA00023125"/>
    </source>
</evidence>
<evidence type="ECO:0000256" key="7">
    <source>
        <dbReference type="SAM" id="MobiDB-lite"/>
    </source>
</evidence>
<accession>A0A3M8AAB5</accession>
<evidence type="ECO:0000256" key="4">
    <source>
        <dbReference type="ARBA" id="ARBA00022695"/>
    </source>
</evidence>
<dbReference type="OrthoDB" id="9813972at2"/>
<feature type="binding site" evidence="6">
    <location>
        <position position="54"/>
    </location>
    <ligand>
        <name>NAD(+)</name>
        <dbReference type="ChEBI" id="CHEBI:57540"/>
    </ligand>
</feature>
<comment type="caution">
    <text evidence="9">The sequence shown here is derived from an EMBL/GenBank/DDBJ whole genome shotgun (WGS) entry which is preliminary data.</text>
</comment>
<keyword evidence="10" id="KW-1185">Reference proteome</keyword>
<keyword evidence="1 6" id="KW-1277">Toxin-antitoxin system</keyword>
<evidence type="ECO:0000313" key="9">
    <source>
        <dbReference type="EMBL" id="RNB48190.1"/>
    </source>
</evidence>
<dbReference type="InterPro" id="IPR029494">
    <property type="entry name" value="DarT"/>
</dbReference>
<dbReference type="RefSeq" id="WP_122937152.1">
    <property type="nucleotide sequence ID" value="NZ_RHHB01000021.1"/>
</dbReference>
<dbReference type="Proteomes" id="UP000275048">
    <property type="component" value="Unassembled WGS sequence"/>
</dbReference>
<comment type="caution">
    <text evidence="6">Lacks conserved residue(s) required for the propagation of feature annotation.</text>
</comment>
<dbReference type="PROSITE" id="PS52018">
    <property type="entry name" value="DART"/>
    <property type="match status" value="1"/>
</dbReference>
<dbReference type="GO" id="GO:0016779">
    <property type="term" value="F:nucleotidyltransferase activity"/>
    <property type="evidence" value="ECO:0007669"/>
    <property type="project" value="UniProtKB-UniRule"/>
</dbReference>
<evidence type="ECO:0000259" key="8">
    <source>
        <dbReference type="PROSITE" id="PS52018"/>
    </source>
</evidence>
<feature type="binding site" evidence="6">
    <location>
        <begin position="37"/>
        <end position="39"/>
    </location>
    <ligand>
        <name>NAD(+)</name>
        <dbReference type="ChEBI" id="CHEBI:57540"/>
    </ligand>
</feature>
<dbReference type="GO" id="GO:0016757">
    <property type="term" value="F:glycosyltransferase activity"/>
    <property type="evidence" value="ECO:0007669"/>
    <property type="project" value="UniProtKB-UniRule"/>
</dbReference>
<keyword evidence="4 6" id="KW-0548">Nucleotidyltransferase</keyword>
<evidence type="ECO:0000256" key="3">
    <source>
        <dbReference type="ARBA" id="ARBA00022679"/>
    </source>
</evidence>
<dbReference type="GO" id="GO:0003677">
    <property type="term" value="F:DNA binding"/>
    <property type="evidence" value="ECO:0007669"/>
    <property type="project" value="UniProtKB-UniRule"/>
</dbReference>
<comment type="similarity">
    <text evidence="6">Belongs to the DarT ADP-ribosyltransferase family.</text>
</comment>
<keyword evidence="5 6" id="KW-0238">DNA-binding</keyword>
<feature type="active site" evidence="6">
    <location>
        <position position="190"/>
    </location>
</feature>
<protein>
    <submittedName>
        <fullName evidence="9">DUF4433 domain-containing protein</fullName>
    </submittedName>
</protein>
<reference evidence="9 10" key="1">
    <citation type="submission" date="2018-10" db="EMBL/GenBank/DDBJ databases">
        <title>Isolation, diversity and antibacterial activity of antinobacteria from the wheat rhizosphere soil.</title>
        <authorList>
            <person name="Sun T."/>
        </authorList>
    </citation>
    <scope>NUCLEOTIDE SEQUENCE [LARGE SCALE GENOMIC DNA]</scope>
    <source>
        <strain evidence="9 10">SJ-23</strain>
    </source>
</reference>
<keyword evidence="2 6" id="KW-0328">Glycosyltransferase</keyword>
<gene>
    <name evidence="9" type="ORF">EDM22_11260</name>
</gene>
<keyword evidence="3 6" id="KW-0808">Transferase</keyword>
<dbReference type="EMBL" id="RHHB01000021">
    <property type="protein sequence ID" value="RNB48190.1"/>
    <property type="molecule type" value="Genomic_DNA"/>
</dbReference>
<feature type="region of interest" description="Disordered" evidence="7">
    <location>
        <begin position="1"/>
        <end position="25"/>
    </location>
</feature>
<feature type="non-terminal residue" evidence="9">
    <location>
        <position position="1"/>
    </location>
</feature>
<sequence>LQRATTSTRTPARPRAAAGRAPSLGAPVDVRGTRVYHVTHIDNLGRILGAGAVLADHGDPGANPVVDIAAPALRDYRRTAPAPGGHGVLADYVPFFLSVDAPLWEAVRAGAADPRLADEEVRRPAADHVILVSSVAAALGARADVPGEVVASDADVAAGTGVAASDWAAVERLLVRLTRLDDGAGLRPAEFHVRAQVPLERFALIAVGNDRVRDRVRQALRAVGATTRVAVYPPWFQAPEAE</sequence>
<evidence type="ECO:0000256" key="2">
    <source>
        <dbReference type="ARBA" id="ARBA00022676"/>
    </source>
</evidence>
<evidence type="ECO:0000256" key="6">
    <source>
        <dbReference type="PROSITE-ProRule" id="PRU01362"/>
    </source>
</evidence>
<feature type="active site" description="Proton acceptor" evidence="6">
    <location>
        <position position="77"/>
    </location>
</feature>